<dbReference type="AlphaFoldDB" id="A0A2A5ATJ7"/>
<dbReference type="InterPro" id="IPR050111">
    <property type="entry name" value="C-type_lectin/snaclec_domain"/>
</dbReference>
<keyword evidence="1" id="KW-0732">Signal</keyword>
<feature type="signal peptide" evidence="1">
    <location>
        <begin position="1"/>
        <end position="25"/>
    </location>
</feature>
<evidence type="ECO:0000259" key="2">
    <source>
        <dbReference type="PROSITE" id="PS50041"/>
    </source>
</evidence>
<evidence type="ECO:0000256" key="1">
    <source>
        <dbReference type="SAM" id="SignalP"/>
    </source>
</evidence>
<feature type="chain" id="PRO_5012495208" description="C-type lectin domain-containing protein" evidence="1">
    <location>
        <begin position="26"/>
        <end position="200"/>
    </location>
</feature>
<gene>
    <name evidence="3" type="ORF">COA96_14360</name>
</gene>
<dbReference type="SMART" id="SM00034">
    <property type="entry name" value="CLECT"/>
    <property type="match status" value="1"/>
</dbReference>
<dbReference type="PANTHER" id="PTHR22803">
    <property type="entry name" value="MANNOSE, PHOSPHOLIPASE, LECTIN RECEPTOR RELATED"/>
    <property type="match status" value="1"/>
</dbReference>
<dbReference type="InterPro" id="IPR016187">
    <property type="entry name" value="CTDL_fold"/>
</dbReference>
<dbReference type="InterPro" id="IPR001304">
    <property type="entry name" value="C-type_lectin-like"/>
</dbReference>
<reference evidence="4" key="1">
    <citation type="submission" date="2017-08" db="EMBL/GenBank/DDBJ databases">
        <title>A dynamic microbial community with high functional redundancy inhabits the cold, oxic subseafloor aquifer.</title>
        <authorList>
            <person name="Tully B.J."/>
            <person name="Wheat C.G."/>
            <person name="Glazer B.T."/>
            <person name="Huber J.A."/>
        </authorList>
    </citation>
    <scope>NUCLEOTIDE SEQUENCE [LARGE SCALE GENOMIC DNA]</scope>
</reference>
<dbReference type="Proteomes" id="UP000218327">
    <property type="component" value="Unassembled WGS sequence"/>
</dbReference>
<dbReference type="InterPro" id="IPR016186">
    <property type="entry name" value="C-type_lectin-like/link_sf"/>
</dbReference>
<name>A0A2A5ATJ7_9GAMM</name>
<evidence type="ECO:0000313" key="4">
    <source>
        <dbReference type="Proteomes" id="UP000218327"/>
    </source>
</evidence>
<dbReference type="Pfam" id="PF00059">
    <property type="entry name" value="Lectin_C"/>
    <property type="match status" value="1"/>
</dbReference>
<organism evidence="3 4">
    <name type="scientific">SAR86 cluster bacterium</name>
    <dbReference type="NCBI Taxonomy" id="2030880"/>
    <lineage>
        <taxon>Bacteria</taxon>
        <taxon>Pseudomonadati</taxon>
        <taxon>Pseudomonadota</taxon>
        <taxon>Gammaproteobacteria</taxon>
        <taxon>SAR86 cluster</taxon>
    </lineage>
</organism>
<evidence type="ECO:0000313" key="3">
    <source>
        <dbReference type="EMBL" id="PCJ22460.1"/>
    </source>
</evidence>
<dbReference type="SUPFAM" id="SSF56436">
    <property type="entry name" value="C-type lectin-like"/>
    <property type="match status" value="1"/>
</dbReference>
<sequence length="200" mass="21364">MRRKIKPILSTALALMVSVVMQAEAAPILWDSGTGANGNAYEYIAGTITWDNANTAASGMTYNGATGHLVTLHSTAETNFINPLYSSDPNTTVFGPWIGLNDIVSEGVYVWVTGEAVTYTNWSTGEPNNSGNEDGVHLWGLTSTRPLGTWNDWQVSTNNAGGYIVEFEASEMAPVPTPTALSLLALGLVGLRLSRKKKIA</sequence>
<protein>
    <recommendedName>
        <fullName evidence="2">C-type lectin domain-containing protein</fullName>
    </recommendedName>
</protein>
<accession>A0A2A5ATJ7</accession>
<dbReference type="Gene3D" id="3.10.100.10">
    <property type="entry name" value="Mannose-Binding Protein A, subunit A"/>
    <property type="match status" value="1"/>
</dbReference>
<proteinExistence type="predicted"/>
<dbReference type="PROSITE" id="PS50041">
    <property type="entry name" value="C_TYPE_LECTIN_2"/>
    <property type="match status" value="1"/>
</dbReference>
<feature type="domain" description="C-type lectin" evidence="2">
    <location>
        <begin position="36"/>
        <end position="152"/>
    </location>
</feature>
<comment type="caution">
    <text evidence="3">The sequence shown here is derived from an EMBL/GenBank/DDBJ whole genome shotgun (WGS) entry which is preliminary data.</text>
</comment>
<dbReference type="EMBL" id="NVVJ01000060">
    <property type="protein sequence ID" value="PCJ22460.1"/>
    <property type="molecule type" value="Genomic_DNA"/>
</dbReference>